<comment type="catalytic activity">
    <reaction evidence="6">
        <text>guanosine(1835) in 23S rRNA + S-adenosyl-L-methionine = N(2)-methylguanosine(1835) in 23S rRNA + S-adenosyl-L-homocysteine + H(+)</text>
        <dbReference type="Rhea" id="RHEA:42744"/>
        <dbReference type="Rhea" id="RHEA-COMP:10217"/>
        <dbReference type="Rhea" id="RHEA-COMP:10218"/>
        <dbReference type="ChEBI" id="CHEBI:15378"/>
        <dbReference type="ChEBI" id="CHEBI:57856"/>
        <dbReference type="ChEBI" id="CHEBI:59789"/>
        <dbReference type="ChEBI" id="CHEBI:74269"/>
        <dbReference type="ChEBI" id="CHEBI:74481"/>
        <dbReference type="EC" id="2.1.1.174"/>
    </reaction>
</comment>
<accession>A0A1I0EVQ7</accession>
<dbReference type="SUPFAM" id="SSF53335">
    <property type="entry name" value="S-adenosyl-L-methionine-dependent methyltransferases"/>
    <property type="match status" value="1"/>
</dbReference>
<dbReference type="AlphaFoldDB" id="A0A1I0EVQ7"/>
<keyword evidence="3 6" id="KW-0489">Methyltransferase</keyword>
<evidence type="ECO:0000256" key="2">
    <source>
        <dbReference type="ARBA" id="ARBA00022552"/>
    </source>
</evidence>
<feature type="domain" description="RlmG N-terminal" evidence="8">
    <location>
        <begin position="14"/>
        <end position="191"/>
    </location>
</feature>
<dbReference type="HAMAP" id="MF_01859">
    <property type="entry name" value="23SrRNA_methyltr_G"/>
    <property type="match status" value="1"/>
</dbReference>
<dbReference type="GO" id="GO:0052916">
    <property type="term" value="F:23S rRNA (guanine(1835)-N(2))-methyltransferase activity"/>
    <property type="evidence" value="ECO:0007669"/>
    <property type="project" value="UniProtKB-EC"/>
</dbReference>
<dbReference type="OrthoDB" id="29650at2"/>
<evidence type="ECO:0000313" key="10">
    <source>
        <dbReference type="Proteomes" id="UP000242642"/>
    </source>
</evidence>
<dbReference type="PANTHER" id="PTHR47816:SF5">
    <property type="entry name" value="RIBOSOMAL RNA LARGE SUBUNIT METHYLTRANSFERASE G"/>
    <property type="match status" value="1"/>
</dbReference>
<dbReference type="InterPro" id="IPR046977">
    <property type="entry name" value="RsmC/RlmG"/>
</dbReference>
<keyword evidence="5 6" id="KW-0949">S-adenosyl-L-methionine</keyword>
<evidence type="ECO:0000259" key="8">
    <source>
        <dbReference type="Pfam" id="PF26049"/>
    </source>
</evidence>
<dbReference type="Pfam" id="PF05175">
    <property type="entry name" value="MTS"/>
    <property type="match status" value="1"/>
</dbReference>
<keyword evidence="4 6" id="KW-0808">Transferase</keyword>
<evidence type="ECO:0000256" key="1">
    <source>
        <dbReference type="ARBA" id="ARBA00022490"/>
    </source>
</evidence>
<dbReference type="Pfam" id="PF26049">
    <property type="entry name" value="RLMG_N"/>
    <property type="match status" value="1"/>
</dbReference>
<evidence type="ECO:0000256" key="3">
    <source>
        <dbReference type="ARBA" id="ARBA00022603"/>
    </source>
</evidence>
<feature type="domain" description="Methyltransferase small" evidence="7">
    <location>
        <begin position="216"/>
        <end position="387"/>
    </location>
</feature>
<dbReference type="InterPro" id="IPR029063">
    <property type="entry name" value="SAM-dependent_MTases_sf"/>
</dbReference>
<dbReference type="Proteomes" id="UP000242642">
    <property type="component" value="Unassembled WGS sequence"/>
</dbReference>
<evidence type="ECO:0000256" key="4">
    <source>
        <dbReference type="ARBA" id="ARBA00022679"/>
    </source>
</evidence>
<dbReference type="EC" id="2.1.1.174" evidence="6"/>
<dbReference type="CDD" id="cd02440">
    <property type="entry name" value="AdoMet_MTases"/>
    <property type="match status" value="1"/>
</dbReference>
<dbReference type="STRING" id="1123402.SAMN02583745_02537"/>
<dbReference type="PIRSF" id="PIRSF037565">
    <property type="entry name" value="RRNA_m2G_Mtase_RsmD_prd"/>
    <property type="match status" value="1"/>
</dbReference>
<proteinExistence type="inferred from homology"/>
<keyword evidence="2 6" id="KW-0698">rRNA processing</keyword>
<protein>
    <recommendedName>
        <fullName evidence="6">Ribosomal RNA large subunit methyltransferase G</fullName>
        <ecNumber evidence="6">2.1.1.174</ecNumber>
    </recommendedName>
    <alternativeName>
        <fullName evidence="6">23S rRNA m2G1835 methyltransferase</fullName>
    </alternativeName>
    <alternativeName>
        <fullName evidence="6">rRNA (guanine-N(2)-)-methyltransferase RlmG</fullName>
    </alternativeName>
</protein>
<organism evidence="9 10">
    <name type="scientific">Thorsellia anophelis DSM 18579</name>
    <dbReference type="NCBI Taxonomy" id="1123402"/>
    <lineage>
        <taxon>Bacteria</taxon>
        <taxon>Pseudomonadati</taxon>
        <taxon>Pseudomonadota</taxon>
        <taxon>Gammaproteobacteria</taxon>
        <taxon>Enterobacterales</taxon>
        <taxon>Thorselliaceae</taxon>
        <taxon>Thorsellia</taxon>
    </lineage>
</organism>
<dbReference type="InterPro" id="IPR007848">
    <property type="entry name" value="Small_mtfrase_dom"/>
</dbReference>
<keyword evidence="1 6" id="KW-0963">Cytoplasm</keyword>
<comment type="subcellular location">
    <subcellularLocation>
        <location evidence="6">Cytoplasm</location>
    </subcellularLocation>
</comment>
<reference evidence="10" key="1">
    <citation type="submission" date="2016-10" db="EMBL/GenBank/DDBJ databases">
        <authorList>
            <person name="Varghese N."/>
            <person name="Submissions S."/>
        </authorList>
    </citation>
    <scope>NUCLEOTIDE SEQUENCE [LARGE SCALE GENOMIC DNA]</scope>
    <source>
        <strain evidence="10">DSM 18579</strain>
    </source>
</reference>
<dbReference type="GO" id="GO:0005737">
    <property type="term" value="C:cytoplasm"/>
    <property type="evidence" value="ECO:0007669"/>
    <property type="project" value="UniProtKB-SubCell"/>
</dbReference>
<dbReference type="InterPro" id="IPR017237">
    <property type="entry name" value="RLMG"/>
</dbReference>
<dbReference type="Gene3D" id="3.40.50.150">
    <property type="entry name" value="Vaccinia Virus protein VP39"/>
    <property type="match status" value="2"/>
</dbReference>
<evidence type="ECO:0000313" key="9">
    <source>
        <dbReference type="EMBL" id="SET49517.1"/>
    </source>
</evidence>
<gene>
    <name evidence="6" type="primary">rlmG</name>
    <name evidence="9" type="ORF">SAMN02583745_02537</name>
</gene>
<dbReference type="PANTHER" id="PTHR47816">
    <property type="entry name" value="RIBOSOMAL RNA SMALL SUBUNIT METHYLTRANSFERASE C"/>
    <property type="match status" value="1"/>
</dbReference>
<name>A0A1I0EVQ7_9GAMM</name>
<evidence type="ECO:0000259" key="7">
    <source>
        <dbReference type="Pfam" id="PF05175"/>
    </source>
</evidence>
<evidence type="ECO:0000256" key="5">
    <source>
        <dbReference type="ARBA" id="ARBA00022691"/>
    </source>
</evidence>
<sequence length="392" mass="43916">MTLESDNLIKINITPLQSLNLKRNAYNKTDPDNLQAWDSADEYLLNHLADEKNSHLATGILIFNDTFGALTTALYAYNPTHVGDSFVSQQVTKNNLKQNHFDPDAIAFLSGFEKLPSEPGLVIIKIPKTLSQLESQLHQIRHVATEHTIILASAKAKDIHTSTLELFETILGVTTTSLAWKKSRLVFCTVSKEKLAKNTQQPYQFPVLTWKANDSLTISNHANVFARTGLDIGARLFMQHLPRDIEGTIVDLGCGNGVIGLTALTQNPQAKVIFIDESFMAIESSRMNVMQNFPNDIDRSLFIAMDAMYQFEPNSVTSILCNPPFHQNQTLTDDIAWRMFVTAKQSLHIGGELRVIGNRHLNYFHKLKKLFGNCENIGSNPKFSVFKAIKQS</sequence>
<dbReference type="InterPro" id="IPR058679">
    <property type="entry name" value="RlmG_N"/>
</dbReference>
<evidence type="ECO:0000256" key="6">
    <source>
        <dbReference type="HAMAP-Rule" id="MF_01859"/>
    </source>
</evidence>
<dbReference type="EMBL" id="FOHV01000032">
    <property type="protein sequence ID" value="SET49517.1"/>
    <property type="molecule type" value="Genomic_DNA"/>
</dbReference>
<dbReference type="RefSeq" id="WP_093321800.1">
    <property type="nucleotide sequence ID" value="NZ_FOHV01000032.1"/>
</dbReference>
<keyword evidence="10" id="KW-1185">Reference proteome</keyword>
<comment type="function">
    <text evidence="6">Specifically methylates the guanine in position 1835 (m2G1835) of 23S rRNA.</text>
</comment>
<comment type="similarity">
    <text evidence="6">Belongs to the methyltransferase superfamily. RlmG family.</text>
</comment>